<dbReference type="SUPFAM" id="SSF54786">
    <property type="entry name" value="YcfA/nrd intein domain"/>
    <property type="match status" value="1"/>
</dbReference>
<evidence type="ECO:0000256" key="2">
    <source>
        <dbReference type="ARBA" id="ARBA00022722"/>
    </source>
</evidence>
<dbReference type="Proteomes" id="UP000332487">
    <property type="component" value="Unassembled WGS sequence"/>
</dbReference>
<organism evidence="7 8">
    <name type="scientific">Candidatus Micrarchaeum acidiphilum ARMAN-2</name>
    <dbReference type="NCBI Taxonomy" id="425595"/>
    <lineage>
        <taxon>Archaea</taxon>
        <taxon>Candidatus Micrarchaeota</taxon>
        <taxon>Candidatus Micrarchaeia</taxon>
        <taxon>Candidatus Micrarchaeales</taxon>
        <taxon>Candidatus Micrarchaeaceae</taxon>
        <taxon>Candidatus Micrarchaeum</taxon>
    </lineage>
</organism>
<evidence type="ECO:0000256" key="4">
    <source>
        <dbReference type="ARBA" id="ARBA00022801"/>
    </source>
</evidence>
<keyword evidence="3" id="KW-0255">Endonuclease</keyword>
<evidence type="ECO:0000256" key="5">
    <source>
        <dbReference type="ARBA" id="ARBA00022884"/>
    </source>
</evidence>
<reference evidence="7 8" key="1">
    <citation type="journal article" date="2009" name="Genome Biol.">
        <title>Community-wide analysis of microbial genome sequence signatures.</title>
        <authorList>
            <person name="Dick G.J."/>
            <person name="Andersson A.F."/>
            <person name="Baker B.J."/>
            <person name="Simmons S.L."/>
            <person name="Thomas B.C."/>
            <person name="Yelton A.P."/>
            <person name="Banfield J.F."/>
        </authorList>
    </citation>
    <scope>NUCLEOTIDE SEQUENCE [LARGE SCALE GENOMIC DNA]</scope>
    <source>
        <strain evidence="7">ARMAN-2</strain>
    </source>
</reference>
<evidence type="ECO:0000256" key="3">
    <source>
        <dbReference type="ARBA" id="ARBA00022759"/>
    </source>
</evidence>
<evidence type="ECO:0000256" key="1">
    <source>
        <dbReference type="ARBA" id="ARBA00022649"/>
    </source>
</evidence>
<protein>
    <submittedName>
        <fullName evidence="7">YcfA family protein</fullName>
    </submittedName>
</protein>
<evidence type="ECO:0000256" key="6">
    <source>
        <dbReference type="ARBA" id="ARBA00023016"/>
    </source>
</evidence>
<dbReference type="InterPro" id="IPR038570">
    <property type="entry name" value="HicA_sf"/>
</dbReference>
<dbReference type="GO" id="GO:0016787">
    <property type="term" value="F:hydrolase activity"/>
    <property type="evidence" value="ECO:0007669"/>
    <property type="project" value="UniProtKB-KW"/>
</dbReference>
<keyword evidence="4" id="KW-0378">Hydrolase</keyword>
<proteinExistence type="predicted"/>
<dbReference type="GO" id="GO:0004519">
    <property type="term" value="F:endonuclease activity"/>
    <property type="evidence" value="ECO:0007669"/>
    <property type="project" value="UniProtKB-KW"/>
</dbReference>
<keyword evidence="1" id="KW-1277">Toxin-antitoxin system</keyword>
<dbReference type="Gene3D" id="3.30.920.30">
    <property type="entry name" value="Hypothetical protein"/>
    <property type="match status" value="1"/>
</dbReference>
<dbReference type="EMBL" id="GG697240">
    <property type="protein sequence ID" value="EET90000.1"/>
    <property type="molecule type" value="Genomic_DNA"/>
</dbReference>
<dbReference type="Pfam" id="PF07927">
    <property type="entry name" value="HicA_toxin"/>
    <property type="match status" value="1"/>
</dbReference>
<evidence type="ECO:0000313" key="7">
    <source>
        <dbReference type="EMBL" id="EET90000.1"/>
    </source>
</evidence>
<reference evidence="7 8" key="2">
    <citation type="journal article" date="2010" name="Proc. Natl. Acad. Sci. U.S.A.">
        <title>Enigmatic, ultrasmall, uncultivated Archaea.</title>
        <authorList>
            <person name="Baker B.J."/>
            <person name="Comolli L.R."/>
            <person name="Dick G.J."/>
            <person name="Hauser L.J."/>
            <person name="Hyatt D."/>
            <person name="Dill B.D."/>
            <person name="Land M.L."/>
            <person name="Verberkmoes N.C."/>
            <person name="Hettich R.L."/>
            <person name="Banfield J.F."/>
        </authorList>
    </citation>
    <scope>NUCLEOTIDE SEQUENCE [LARGE SCALE GENOMIC DNA]</scope>
    <source>
        <strain evidence="7">ARMAN-2</strain>
    </source>
</reference>
<sequence length="86" mass="9829">MSKLVPVNYDRVIKALTKIGYKVIHQKGSHIVMQLADKHKYSSIFRGRNPEIMIVIPAHRPIGKGMVRTIMREADISLDEFNKLAN</sequence>
<dbReference type="GO" id="GO:0003729">
    <property type="term" value="F:mRNA binding"/>
    <property type="evidence" value="ECO:0007669"/>
    <property type="project" value="InterPro"/>
</dbReference>
<keyword evidence="6" id="KW-0346">Stress response</keyword>
<name>C7DH98_MICA2</name>
<accession>C7DH98</accession>
<keyword evidence="5" id="KW-0694">RNA-binding</keyword>
<dbReference type="InterPro" id="IPR012933">
    <property type="entry name" value="HicA_mRNA_interferase"/>
</dbReference>
<keyword evidence="8" id="KW-1185">Reference proteome</keyword>
<gene>
    <name evidence="7" type="ORF">UNLARM2_0444</name>
</gene>
<evidence type="ECO:0000313" key="8">
    <source>
        <dbReference type="Proteomes" id="UP000332487"/>
    </source>
</evidence>
<keyword evidence="2" id="KW-0540">Nuclease</keyword>
<dbReference type="AlphaFoldDB" id="C7DH98"/>